<dbReference type="AlphaFoldDB" id="A0A7R8W507"/>
<reference evidence="1" key="1">
    <citation type="submission" date="2020-11" db="EMBL/GenBank/DDBJ databases">
        <authorList>
            <person name="Tran Van P."/>
        </authorList>
    </citation>
    <scope>NUCLEOTIDE SEQUENCE</scope>
</reference>
<proteinExistence type="predicted"/>
<gene>
    <name evidence="1" type="ORF">CTOB1V02_LOCUS2963</name>
</gene>
<sequence>MQIHTTTRLDDELETEIAQIRRDLATTVENLKRNHIKEIALMKQKQWISHFLWDSWTTC</sequence>
<protein>
    <submittedName>
        <fullName evidence="1">Uncharacterized protein</fullName>
    </submittedName>
</protein>
<name>A0A7R8W507_9CRUS</name>
<dbReference type="EMBL" id="OB660483">
    <property type="protein sequence ID" value="CAD7225014.1"/>
    <property type="molecule type" value="Genomic_DNA"/>
</dbReference>
<evidence type="ECO:0000313" key="1">
    <source>
        <dbReference type="EMBL" id="CAD7225014.1"/>
    </source>
</evidence>
<accession>A0A7R8W507</accession>
<organism evidence="1">
    <name type="scientific">Cyprideis torosa</name>
    <dbReference type="NCBI Taxonomy" id="163714"/>
    <lineage>
        <taxon>Eukaryota</taxon>
        <taxon>Metazoa</taxon>
        <taxon>Ecdysozoa</taxon>
        <taxon>Arthropoda</taxon>
        <taxon>Crustacea</taxon>
        <taxon>Oligostraca</taxon>
        <taxon>Ostracoda</taxon>
        <taxon>Podocopa</taxon>
        <taxon>Podocopida</taxon>
        <taxon>Cytherocopina</taxon>
        <taxon>Cytheroidea</taxon>
        <taxon>Cytherideidae</taxon>
        <taxon>Cyprideis</taxon>
    </lineage>
</organism>